<evidence type="ECO:0000256" key="2">
    <source>
        <dbReference type="ARBA" id="ARBA00022448"/>
    </source>
</evidence>
<feature type="transmembrane region" description="Helical" evidence="8">
    <location>
        <begin position="165"/>
        <end position="185"/>
    </location>
</feature>
<feature type="transmembrane region" description="Helical" evidence="8">
    <location>
        <begin position="305"/>
        <end position="333"/>
    </location>
</feature>
<keyword evidence="10" id="KW-1185">Reference proteome</keyword>
<accession>A0ABV3P6H1</accession>
<keyword evidence="7 8" id="KW-0472">Membrane</keyword>
<dbReference type="RefSeq" id="WP_367638179.1">
    <property type="nucleotide sequence ID" value="NZ_JBFNQN010000006.1"/>
</dbReference>
<gene>
    <name evidence="9" type="ORF">AB1207_10715</name>
</gene>
<protein>
    <submittedName>
        <fullName evidence="9">Potassium transporter TrkG</fullName>
    </submittedName>
</protein>
<feature type="transmembrane region" description="Helical" evidence="8">
    <location>
        <begin position="20"/>
        <end position="38"/>
    </location>
</feature>
<organism evidence="9 10">
    <name type="scientific">Kineococcus endophyticus</name>
    <dbReference type="NCBI Taxonomy" id="1181883"/>
    <lineage>
        <taxon>Bacteria</taxon>
        <taxon>Bacillati</taxon>
        <taxon>Actinomycetota</taxon>
        <taxon>Actinomycetes</taxon>
        <taxon>Kineosporiales</taxon>
        <taxon>Kineosporiaceae</taxon>
        <taxon>Kineococcus</taxon>
    </lineage>
</organism>
<evidence type="ECO:0000313" key="9">
    <source>
        <dbReference type="EMBL" id="MEW9265219.1"/>
    </source>
</evidence>
<dbReference type="Proteomes" id="UP001555826">
    <property type="component" value="Unassembled WGS sequence"/>
</dbReference>
<feature type="transmembrane region" description="Helical" evidence="8">
    <location>
        <begin position="50"/>
        <end position="69"/>
    </location>
</feature>
<evidence type="ECO:0000256" key="8">
    <source>
        <dbReference type="SAM" id="Phobius"/>
    </source>
</evidence>
<feature type="transmembrane region" description="Helical" evidence="8">
    <location>
        <begin position="197"/>
        <end position="216"/>
    </location>
</feature>
<dbReference type="Pfam" id="PF02386">
    <property type="entry name" value="TrkH"/>
    <property type="match status" value="1"/>
</dbReference>
<reference evidence="9 10" key="1">
    <citation type="submission" date="2024-07" db="EMBL/GenBank/DDBJ databases">
        <authorList>
            <person name="Thanompreechachai J."/>
            <person name="Duangmal K."/>
        </authorList>
    </citation>
    <scope>NUCLEOTIDE SEQUENCE [LARGE SCALE GENOMIC DNA]</scope>
    <source>
        <strain evidence="9 10">KCTC 19886</strain>
    </source>
</reference>
<comment type="subcellular location">
    <subcellularLocation>
        <location evidence="1">Cell membrane</location>
        <topology evidence="1">Multi-pass membrane protein</topology>
    </subcellularLocation>
</comment>
<evidence type="ECO:0000256" key="3">
    <source>
        <dbReference type="ARBA" id="ARBA00022475"/>
    </source>
</evidence>
<proteinExistence type="predicted"/>
<evidence type="ECO:0000256" key="1">
    <source>
        <dbReference type="ARBA" id="ARBA00004651"/>
    </source>
</evidence>
<dbReference type="PANTHER" id="PTHR32024">
    <property type="entry name" value="TRK SYSTEM POTASSIUM UPTAKE PROTEIN TRKG-RELATED"/>
    <property type="match status" value="1"/>
</dbReference>
<keyword evidence="5 8" id="KW-1133">Transmembrane helix</keyword>
<feature type="transmembrane region" description="Helical" evidence="8">
    <location>
        <begin position="413"/>
        <end position="435"/>
    </location>
</feature>
<keyword evidence="4 8" id="KW-0812">Transmembrane</keyword>
<keyword evidence="3" id="KW-1003">Cell membrane</keyword>
<evidence type="ECO:0000313" key="10">
    <source>
        <dbReference type="Proteomes" id="UP001555826"/>
    </source>
</evidence>
<sequence length="452" mass="48162">MAEVPATRRRQRVLRHPAQVVALGFALAVALGTALLWLPVARRGPGSATFVEALFTAVSALCVTGHVVVDTREHWSTFGLVVILALAQVGGFGIMTSASLLGVFASRRLGLRSRMLTATESRGLNLGDVRSVLLGVVRVSVVVELVTAVLLTSRLFAGYDRTITAAAWEGTFLAVSSFNNAGFALRGDSMTAFVADPWMCLPVVAASFLGGLGFPVLLELRKQFRFPQRWSLHTKLTLVTTVPLLFLGAVFLTVNEWRNPATLAGLDWWARPLAGLFQASATRSSGFNSIDITSMNGGSWLVMDVLMFIGGGSASTAGGIKVTTFALLAVAVYAEFRGEPTVTVFRRTVADRVVRQALTVALASVGVVVVATVVLVEMTRAPLDMVVFEVVSSFATVGLSSGLLVQLPDSGQVILALLMFLGRIGPITLGAALALRERTRLYEYPEGRPIIG</sequence>
<name>A0ABV3P6H1_9ACTN</name>
<feature type="transmembrane region" description="Helical" evidence="8">
    <location>
        <begin position="75"/>
        <end position="105"/>
    </location>
</feature>
<dbReference type="EMBL" id="JBFNQN010000006">
    <property type="protein sequence ID" value="MEW9265219.1"/>
    <property type="molecule type" value="Genomic_DNA"/>
</dbReference>
<dbReference type="InterPro" id="IPR003445">
    <property type="entry name" value="Cat_transpt"/>
</dbReference>
<evidence type="ECO:0000256" key="6">
    <source>
        <dbReference type="ARBA" id="ARBA00023065"/>
    </source>
</evidence>
<comment type="caution">
    <text evidence="9">The sequence shown here is derived from an EMBL/GenBank/DDBJ whole genome shotgun (WGS) entry which is preliminary data.</text>
</comment>
<evidence type="ECO:0000256" key="4">
    <source>
        <dbReference type="ARBA" id="ARBA00022692"/>
    </source>
</evidence>
<feature type="transmembrane region" description="Helical" evidence="8">
    <location>
        <begin position="353"/>
        <end position="374"/>
    </location>
</feature>
<feature type="transmembrane region" description="Helical" evidence="8">
    <location>
        <begin position="132"/>
        <end position="153"/>
    </location>
</feature>
<dbReference type="PANTHER" id="PTHR32024:SF1">
    <property type="entry name" value="KTR SYSTEM POTASSIUM UPTAKE PROTEIN B"/>
    <property type="match status" value="1"/>
</dbReference>
<keyword evidence="6" id="KW-0406">Ion transport</keyword>
<feature type="transmembrane region" description="Helical" evidence="8">
    <location>
        <begin position="236"/>
        <end position="254"/>
    </location>
</feature>
<keyword evidence="2" id="KW-0813">Transport</keyword>
<evidence type="ECO:0000256" key="7">
    <source>
        <dbReference type="ARBA" id="ARBA00023136"/>
    </source>
</evidence>
<evidence type="ECO:0000256" key="5">
    <source>
        <dbReference type="ARBA" id="ARBA00022989"/>
    </source>
</evidence>